<evidence type="ECO:0008006" key="3">
    <source>
        <dbReference type="Google" id="ProtNLM"/>
    </source>
</evidence>
<evidence type="ECO:0000313" key="2">
    <source>
        <dbReference type="Proteomes" id="UP000253426"/>
    </source>
</evidence>
<dbReference type="OrthoDB" id="9760839at2"/>
<gene>
    <name evidence="1" type="ORF">DES53_104225</name>
</gene>
<dbReference type="Proteomes" id="UP000253426">
    <property type="component" value="Unassembled WGS sequence"/>
</dbReference>
<dbReference type="EMBL" id="QNRR01000004">
    <property type="protein sequence ID" value="RBP44405.1"/>
    <property type="molecule type" value="Genomic_DNA"/>
</dbReference>
<reference evidence="1 2" key="1">
    <citation type="submission" date="2018-06" db="EMBL/GenBank/DDBJ databases">
        <title>Genomic Encyclopedia of Type Strains, Phase IV (KMG-IV): sequencing the most valuable type-strain genomes for metagenomic binning, comparative biology and taxonomic classification.</title>
        <authorList>
            <person name="Goeker M."/>
        </authorList>
    </citation>
    <scope>NUCLEOTIDE SEQUENCE [LARGE SCALE GENOMIC DNA]</scope>
    <source>
        <strain evidence="1 2">DSM 25532</strain>
    </source>
</reference>
<proteinExistence type="predicted"/>
<evidence type="ECO:0000313" key="1">
    <source>
        <dbReference type="EMBL" id="RBP44405.1"/>
    </source>
</evidence>
<protein>
    <recommendedName>
        <fullName evidence="3">Histidine kinase</fullName>
    </recommendedName>
</protein>
<dbReference type="RefSeq" id="WP_113958813.1">
    <property type="nucleotide sequence ID" value="NZ_QNRR01000004.1"/>
</dbReference>
<comment type="caution">
    <text evidence="1">The sequence shown here is derived from an EMBL/GenBank/DDBJ whole genome shotgun (WGS) entry which is preliminary data.</text>
</comment>
<name>A0A366HP95_9BACT</name>
<sequence length="246" mass="26459">MNVAPPVSTPVDDDGVTDGTMIEALCADLPCAAVGELLAEDDQRRLLLAQRLHRDVAGGLVVCTSLSEMARMGCEQGDELNAIKESILKLESSLRQAVQVVREITEEQYPLALKAFGLVFALDKLAKKMTEAGTAEVSLTVEGNEFTLPLEKRLSVYRILEALAGRCVRTGLSSMVSIHCRFSSDALEFVLLHDGEDSAAIAHGDDAELSWIKARISVLPARLFVSSTDPDGASSVHLHMSLPAKS</sequence>
<dbReference type="AlphaFoldDB" id="A0A366HP95"/>
<keyword evidence="2" id="KW-1185">Reference proteome</keyword>
<accession>A0A366HP95</accession>
<organism evidence="1 2">
    <name type="scientific">Roseimicrobium gellanilyticum</name>
    <dbReference type="NCBI Taxonomy" id="748857"/>
    <lineage>
        <taxon>Bacteria</taxon>
        <taxon>Pseudomonadati</taxon>
        <taxon>Verrucomicrobiota</taxon>
        <taxon>Verrucomicrobiia</taxon>
        <taxon>Verrucomicrobiales</taxon>
        <taxon>Verrucomicrobiaceae</taxon>
        <taxon>Roseimicrobium</taxon>
    </lineage>
</organism>